<accession>A0AAQ3Q7D4</accession>
<protein>
    <recommendedName>
        <fullName evidence="1">UspA domain-containing protein</fullName>
    </recommendedName>
</protein>
<dbReference type="AlphaFoldDB" id="A0AAQ3Q7D4"/>
<dbReference type="PANTHER" id="PTHR31964">
    <property type="entry name" value="ADENINE NUCLEOTIDE ALPHA HYDROLASES-LIKE SUPERFAMILY PROTEIN"/>
    <property type="match status" value="1"/>
</dbReference>
<organism evidence="2 3">
    <name type="scientific">Canna indica</name>
    <name type="common">Indian-shot</name>
    <dbReference type="NCBI Taxonomy" id="4628"/>
    <lineage>
        <taxon>Eukaryota</taxon>
        <taxon>Viridiplantae</taxon>
        <taxon>Streptophyta</taxon>
        <taxon>Embryophyta</taxon>
        <taxon>Tracheophyta</taxon>
        <taxon>Spermatophyta</taxon>
        <taxon>Magnoliopsida</taxon>
        <taxon>Liliopsida</taxon>
        <taxon>Zingiberales</taxon>
        <taxon>Cannaceae</taxon>
        <taxon>Canna</taxon>
    </lineage>
</organism>
<dbReference type="Pfam" id="PF00582">
    <property type="entry name" value="Usp"/>
    <property type="match status" value="1"/>
</dbReference>
<dbReference type="InterPro" id="IPR014729">
    <property type="entry name" value="Rossmann-like_a/b/a_fold"/>
</dbReference>
<keyword evidence="3" id="KW-1185">Reference proteome</keyword>
<evidence type="ECO:0000259" key="1">
    <source>
        <dbReference type="Pfam" id="PF00582"/>
    </source>
</evidence>
<sequence>MEAGPEPVAAEGGAANEHNKKMTVLVAVDDSEGSLYALSWALDNLFTPGGAAHASGKTAALGRLILLHAQQPLQHFMHPNLYSYLLSLLDNNQYITAVYATSSVIDSVRKAQEQNSRNLLQRAAQICTSKLVKAETVIVDGDPKDVICHVAEELQADLLVVGSRGLSKIRRIGGIAEANR</sequence>
<dbReference type="InterPro" id="IPR006016">
    <property type="entry name" value="UspA"/>
</dbReference>
<feature type="domain" description="UspA" evidence="1">
    <location>
        <begin position="23"/>
        <end position="177"/>
    </location>
</feature>
<dbReference type="InterPro" id="IPR006015">
    <property type="entry name" value="Universal_stress_UspA"/>
</dbReference>
<dbReference type="EMBL" id="CP136891">
    <property type="protein sequence ID" value="WOK99190.1"/>
    <property type="molecule type" value="Genomic_DNA"/>
</dbReference>
<dbReference type="PANTHER" id="PTHR31964:SF124">
    <property type="entry name" value="ADENINE NUCLEOTIDE ALPHA HYDROLASES-LIKE SUPERFAMILY PROTEIN"/>
    <property type="match status" value="1"/>
</dbReference>
<name>A0AAQ3Q7D4_9LILI</name>
<dbReference type="Gene3D" id="3.40.50.620">
    <property type="entry name" value="HUPs"/>
    <property type="match status" value="1"/>
</dbReference>
<evidence type="ECO:0000313" key="3">
    <source>
        <dbReference type="Proteomes" id="UP001327560"/>
    </source>
</evidence>
<reference evidence="2 3" key="1">
    <citation type="submission" date="2023-10" db="EMBL/GenBank/DDBJ databases">
        <title>Chromosome-scale genome assembly provides insights into flower coloration mechanisms of Canna indica.</title>
        <authorList>
            <person name="Li C."/>
        </authorList>
    </citation>
    <scope>NUCLEOTIDE SEQUENCE [LARGE SCALE GENOMIC DNA]</scope>
    <source>
        <tissue evidence="2">Flower</tissue>
    </source>
</reference>
<gene>
    <name evidence="2" type="ORF">Cni_G07902</name>
</gene>
<evidence type="ECO:0000313" key="2">
    <source>
        <dbReference type="EMBL" id="WOK99190.1"/>
    </source>
</evidence>
<dbReference type="CDD" id="cd23659">
    <property type="entry name" value="USP_At3g01520-like"/>
    <property type="match status" value="1"/>
</dbReference>
<proteinExistence type="predicted"/>
<dbReference type="PRINTS" id="PR01438">
    <property type="entry name" value="UNVRSLSTRESS"/>
</dbReference>
<dbReference type="SUPFAM" id="SSF52402">
    <property type="entry name" value="Adenine nucleotide alpha hydrolases-like"/>
    <property type="match status" value="1"/>
</dbReference>
<dbReference type="Proteomes" id="UP001327560">
    <property type="component" value="Chromosome 2"/>
</dbReference>